<evidence type="ECO:0000313" key="2">
    <source>
        <dbReference type="EMBL" id="TXF11583.1"/>
    </source>
</evidence>
<keyword evidence="1" id="KW-1133">Transmembrane helix</keyword>
<evidence type="ECO:0000313" key="3">
    <source>
        <dbReference type="Proteomes" id="UP000321201"/>
    </source>
</evidence>
<comment type="caution">
    <text evidence="2">The sequence shown here is derived from an EMBL/GenBank/DDBJ whole genome shotgun (WGS) entry which is preliminary data.</text>
</comment>
<gene>
    <name evidence="2" type="ORF">FR698_09595</name>
</gene>
<name>A0A5C7EJG6_9PROT</name>
<evidence type="ECO:0000256" key="1">
    <source>
        <dbReference type="SAM" id="Phobius"/>
    </source>
</evidence>
<dbReference type="Proteomes" id="UP000321201">
    <property type="component" value="Unassembled WGS sequence"/>
</dbReference>
<dbReference type="RefSeq" id="WP_147799982.1">
    <property type="nucleotide sequence ID" value="NZ_VPFL01000012.1"/>
</dbReference>
<organism evidence="2 3">
    <name type="scientific">Pelomicrobium methylotrophicum</name>
    <dbReference type="NCBI Taxonomy" id="2602750"/>
    <lineage>
        <taxon>Bacteria</taxon>
        <taxon>Pseudomonadati</taxon>
        <taxon>Pseudomonadota</taxon>
        <taxon>Hydrogenophilia</taxon>
        <taxon>Hydrogenophilia incertae sedis</taxon>
        <taxon>Pelomicrobium</taxon>
    </lineage>
</organism>
<dbReference type="PROSITE" id="PS00409">
    <property type="entry name" value="PROKAR_NTER_METHYL"/>
    <property type="match status" value="1"/>
</dbReference>
<dbReference type="EMBL" id="VPFL01000012">
    <property type="protein sequence ID" value="TXF11583.1"/>
    <property type="molecule type" value="Genomic_DNA"/>
</dbReference>
<keyword evidence="3" id="KW-1185">Reference proteome</keyword>
<accession>A0A5C7EJG6</accession>
<proteinExistence type="predicted"/>
<sequence length="181" mass="18863">MNAKPHLRQKGFTLVELVIAFVIIGLLVSLAVVQFNPAKSKGQTLHASLASYGNALQLMKTDTSCYPTKLAALFDQAQANTSFCGINLTGQWNGPYAQRVATDVGGNIVLNNISPGLTVTITRQAGGIGQQYFLVASNVPNEVINNALVACNGNATAAGRCTGAPGGTGAGTFSMLFDETR</sequence>
<dbReference type="Pfam" id="PF07963">
    <property type="entry name" value="N_methyl"/>
    <property type="match status" value="1"/>
</dbReference>
<protein>
    <submittedName>
        <fullName evidence="2">Prepilin-type N-terminal cleavage/methylation domain-containing protein</fullName>
    </submittedName>
</protein>
<dbReference type="AlphaFoldDB" id="A0A5C7EJG6"/>
<dbReference type="OrthoDB" id="9795612at2"/>
<dbReference type="InterPro" id="IPR012902">
    <property type="entry name" value="N_methyl_site"/>
</dbReference>
<dbReference type="NCBIfam" id="TIGR02532">
    <property type="entry name" value="IV_pilin_GFxxxE"/>
    <property type="match status" value="1"/>
</dbReference>
<keyword evidence="1" id="KW-0812">Transmembrane</keyword>
<reference evidence="2 3" key="1">
    <citation type="submission" date="2019-08" db="EMBL/GenBank/DDBJ databases">
        <title>Pelomicrobium methylotrophicum gen. nov., sp. nov. a moderately thermophilic, facultatively anaerobic, lithoautotrophic and methylotrophic bacterium isolated from a terrestrial mud volcano.</title>
        <authorList>
            <person name="Slobodkina G.B."/>
            <person name="Merkel A.Y."/>
            <person name="Slobodkin A.I."/>
        </authorList>
    </citation>
    <scope>NUCLEOTIDE SEQUENCE [LARGE SCALE GENOMIC DNA]</scope>
    <source>
        <strain evidence="2 3">SM250</strain>
    </source>
</reference>
<dbReference type="SUPFAM" id="SSF54523">
    <property type="entry name" value="Pili subunits"/>
    <property type="match status" value="1"/>
</dbReference>
<dbReference type="InParanoid" id="A0A5C7EJG6"/>
<feature type="transmembrane region" description="Helical" evidence="1">
    <location>
        <begin position="12"/>
        <end position="33"/>
    </location>
</feature>
<dbReference type="Gene3D" id="3.30.700.10">
    <property type="entry name" value="Glycoprotein, Type 4 Pilin"/>
    <property type="match status" value="1"/>
</dbReference>
<dbReference type="FunCoup" id="A0A5C7EJG6">
    <property type="interactions" value="171"/>
</dbReference>
<keyword evidence="1" id="KW-0472">Membrane</keyword>
<dbReference type="InterPro" id="IPR045584">
    <property type="entry name" value="Pilin-like"/>
</dbReference>